<evidence type="ECO:0000256" key="7">
    <source>
        <dbReference type="ARBA" id="ARBA00023139"/>
    </source>
</evidence>
<keyword evidence="7" id="KW-0564">Palmitate</keyword>
<evidence type="ECO:0000256" key="8">
    <source>
        <dbReference type="ARBA" id="ARBA00023288"/>
    </source>
</evidence>
<evidence type="ECO:0000256" key="6">
    <source>
        <dbReference type="ARBA" id="ARBA00022729"/>
    </source>
</evidence>
<comment type="similarity">
    <text evidence="3">Belongs to the PstS family.</text>
</comment>
<evidence type="ECO:0000256" key="4">
    <source>
        <dbReference type="ARBA" id="ARBA00011529"/>
    </source>
</evidence>
<feature type="domain" description="PBP" evidence="9">
    <location>
        <begin position="175"/>
        <end position="283"/>
    </location>
</feature>
<name>A0A923NQ27_9FIRM</name>
<dbReference type="GO" id="GO:0006817">
    <property type="term" value="P:phosphate ion transport"/>
    <property type="evidence" value="ECO:0007669"/>
    <property type="project" value="UniProtKB-KW"/>
</dbReference>
<comment type="caution">
    <text evidence="10">The sequence shown here is derived from an EMBL/GenBank/DDBJ whole genome shotgun (WGS) entry which is preliminary data.</text>
</comment>
<keyword evidence="6" id="KW-0732">Signal</keyword>
<reference evidence="10" key="1">
    <citation type="submission" date="2020-08" db="EMBL/GenBank/DDBJ databases">
        <title>Genome public.</title>
        <authorList>
            <person name="Liu C."/>
            <person name="Sun Q."/>
        </authorList>
    </citation>
    <scope>NUCLEOTIDE SEQUENCE</scope>
    <source>
        <strain evidence="10">BX12</strain>
    </source>
</reference>
<keyword evidence="5" id="KW-0813">Transport</keyword>
<evidence type="ECO:0000313" key="11">
    <source>
        <dbReference type="Proteomes" id="UP000602647"/>
    </source>
</evidence>
<feature type="domain" description="PBP" evidence="9">
    <location>
        <begin position="30"/>
        <end position="148"/>
    </location>
</feature>
<proteinExistence type="inferred from homology"/>
<dbReference type="EMBL" id="JACRYT010000009">
    <property type="protein sequence ID" value="MBC6680033.1"/>
    <property type="molecule type" value="Genomic_DNA"/>
</dbReference>
<evidence type="ECO:0000259" key="9">
    <source>
        <dbReference type="Pfam" id="PF12849"/>
    </source>
</evidence>
<keyword evidence="5" id="KW-0592">Phosphate transport</keyword>
<keyword evidence="8" id="KW-0449">Lipoprotein</keyword>
<dbReference type="Gene3D" id="3.40.190.10">
    <property type="entry name" value="Periplasmic binding protein-like II"/>
    <property type="match status" value="2"/>
</dbReference>
<dbReference type="Proteomes" id="UP000602647">
    <property type="component" value="Unassembled WGS sequence"/>
</dbReference>
<dbReference type="SUPFAM" id="SSF53850">
    <property type="entry name" value="Periplasmic binding protein-like II"/>
    <property type="match status" value="2"/>
</dbReference>
<comment type="subcellular location">
    <subcellularLocation>
        <location evidence="2">Cell membrane</location>
        <topology evidence="2">Lipid-anchor</topology>
    </subcellularLocation>
</comment>
<dbReference type="GO" id="GO:0005886">
    <property type="term" value="C:plasma membrane"/>
    <property type="evidence" value="ECO:0007669"/>
    <property type="project" value="UniProtKB-SubCell"/>
</dbReference>
<gene>
    <name evidence="10" type="ORF">H9L42_09335</name>
</gene>
<comment type="function">
    <text evidence="1">Part of the ABC transporter complex PstSACB involved in phosphate import.</text>
</comment>
<keyword evidence="11" id="KW-1185">Reference proteome</keyword>
<sequence length="284" mass="30610">MLLCCLVLSACGGQESENGTEKVEGLAELGEIQVIAREEGSGTREAFAQMVGLEADGAENANADQTREDARIADSGEAVTEEIAQTQNGIGYVSAAAAEEDGVKVLQIEGVSPGEEAVEKGDYPLSRSFYLVYSGTLSDLDQDFVNYINTAGQEVVARSYVPVKEAGTFLSNKEPGKIHLTGSTSIAPLIEELVEGYNEYNPNAQIEVTETDSTQGLNAAMQGKCDLAMSSRELESYEKELLEYEAFAKDGIAVIVNKENPLENLSLEQLKEIFDGSLKNWDEL</sequence>
<comment type="subunit">
    <text evidence="4">The complex is composed of two ATP-binding proteins (PstB), two transmembrane proteins (PstC and PstA) and a solute-binding protein (PstS).</text>
</comment>
<dbReference type="PANTHER" id="PTHR30570:SF1">
    <property type="entry name" value="PHOSPHATE-BINDING PROTEIN PSTS"/>
    <property type="match status" value="1"/>
</dbReference>
<evidence type="ECO:0000313" key="10">
    <source>
        <dbReference type="EMBL" id="MBC6680033.1"/>
    </source>
</evidence>
<evidence type="ECO:0000256" key="1">
    <source>
        <dbReference type="ARBA" id="ARBA00002841"/>
    </source>
</evidence>
<dbReference type="AlphaFoldDB" id="A0A923NQ27"/>
<protein>
    <submittedName>
        <fullName evidence="10">Substrate-binding domain-containing protein</fullName>
    </submittedName>
</protein>
<dbReference type="InterPro" id="IPR050811">
    <property type="entry name" value="Phosphate_ABC_transporter"/>
</dbReference>
<dbReference type="InterPro" id="IPR024370">
    <property type="entry name" value="PBP_domain"/>
</dbReference>
<evidence type="ECO:0000256" key="3">
    <source>
        <dbReference type="ARBA" id="ARBA00008725"/>
    </source>
</evidence>
<organism evidence="10 11">
    <name type="scientific">Zhenpiania hominis</name>
    <dbReference type="NCBI Taxonomy" id="2763644"/>
    <lineage>
        <taxon>Bacteria</taxon>
        <taxon>Bacillati</taxon>
        <taxon>Bacillota</taxon>
        <taxon>Clostridia</taxon>
        <taxon>Peptostreptococcales</taxon>
        <taxon>Anaerovoracaceae</taxon>
        <taxon>Zhenpiania</taxon>
    </lineage>
</organism>
<evidence type="ECO:0000256" key="5">
    <source>
        <dbReference type="ARBA" id="ARBA00022592"/>
    </source>
</evidence>
<evidence type="ECO:0000256" key="2">
    <source>
        <dbReference type="ARBA" id="ARBA00004193"/>
    </source>
</evidence>
<accession>A0A923NQ27</accession>
<dbReference type="PANTHER" id="PTHR30570">
    <property type="entry name" value="PERIPLASMIC PHOSPHATE BINDING COMPONENT OF PHOSPHATE ABC TRANSPORTER"/>
    <property type="match status" value="1"/>
</dbReference>
<dbReference type="Pfam" id="PF12849">
    <property type="entry name" value="PBP_like_2"/>
    <property type="match status" value="2"/>
</dbReference>